<proteinExistence type="predicted"/>
<dbReference type="InterPro" id="IPR013762">
    <property type="entry name" value="Integrase-like_cat_sf"/>
</dbReference>
<name>A0ABY6HES8_9FIRM</name>
<accession>A0ABY6HES8</accession>
<evidence type="ECO:0000259" key="2">
    <source>
        <dbReference type="PROSITE" id="PS51898"/>
    </source>
</evidence>
<keyword evidence="4" id="KW-1185">Reference proteome</keyword>
<dbReference type="PANTHER" id="PTHR30349">
    <property type="entry name" value="PHAGE INTEGRASE-RELATED"/>
    <property type="match status" value="1"/>
</dbReference>
<dbReference type="SUPFAM" id="SSF56349">
    <property type="entry name" value="DNA breaking-rejoining enzymes"/>
    <property type="match status" value="1"/>
</dbReference>
<gene>
    <name evidence="3" type="ORF">LNN31_18885</name>
</gene>
<dbReference type="Pfam" id="PF00589">
    <property type="entry name" value="Phage_integrase"/>
    <property type="match status" value="1"/>
</dbReference>
<keyword evidence="1" id="KW-0233">DNA recombination</keyword>
<protein>
    <submittedName>
        <fullName evidence="3">Tyrosine-type recombinase/integrase</fullName>
    </submittedName>
</protein>
<reference evidence="3" key="1">
    <citation type="submission" date="2021-11" db="EMBL/GenBank/DDBJ databases">
        <title>Isoprene-degrading acetogen.</title>
        <authorList>
            <person name="Yang Y."/>
            <person name="Jin H."/>
            <person name="Yan J."/>
        </authorList>
    </citation>
    <scope>NUCLEOTIDE SEQUENCE</scope>
    <source>
        <strain evidence="3">Berkeley</strain>
    </source>
</reference>
<dbReference type="RefSeq" id="WP_263992833.1">
    <property type="nucleotide sequence ID" value="NZ_CP087994.1"/>
</dbReference>
<sequence length="204" mass="23506">MRKQPSKPIKKTQDVLDIQDYLKAAANRTVEGRRNYILFLIGITTGYRAGDLVGLKVRDAREAIRHGYFLIQEGKKYNSRNIRKKNRKPRQAEILPKVAKELKLYIKDKRDYEFLFPSRKGGAIGVQAISNILKDAAAYFGIKGITAHSMRKTYAYKIYMDSDKDVVAVKELLGHSSIEETKLYLGLDREKYHQYTKGLNDFVQ</sequence>
<organism evidence="3 4">
    <name type="scientific">Acetobacterium wieringae</name>
    <dbReference type="NCBI Taxonomy" id="52694"/>
    <lineage>
        <taxon>Bacteria</taxon>
        <taxon>Bacillati</taxon>
        <taxon>Bacillota</taxon>
        <taxon>Clostridia</taxon>
        <taxon>Eubacteriales</taxon>
        <taxon>Eubacteriaceae</taxon>
        <taxon>Acetobacterium</taxon>
    </lineage>
</organism>
<evidence type="ECO:0000256" key="1">
    <source>
        <dbReference type="ARBA" id="ARBA00023172"/>
    </source>
</evidence>
<dbReference type="InterPro" id="IPR002104">
    <property type="entry name" value="Integrase_catalytic"/>
</dbReference>
<dbReference type="InterPro" id="IPR011010">
    <property type="entry name" value="DNA_brk_join_enz"/>
</dbReference>
<evidence type="ECO:0000313" key="3">
    <source>
        <dbReference type="EMBL" id="UYO62805.1"/>
    </source>
</evidence>
<dbReference type="PROSITE" id="PS51898">
    <property type="entry name" value="TYR_RECOMBINASE"/>
    <property type="match status" value="1"/>
</dbReference>
<feature type="domain" description="Tyr recombinase" evidence="2">
    <location>
        <begin position="8"/>
        <end position="197"/>
    </location>
</feature>
<dbReference type="Gene3D" id="1.10.443.10">
    <property type="entry name" value="Intergrase catalytic core"/>
    <property type="match status" value="1"/>
</dbReference>
<evidence type="ECO:0000313" key="4">
    <source>
        <dbReference type="Proteomes" id="UP001163550"/>
    </source>
</evidence>
<dbReference type="EMBL" id="CP087994">
    <property type="protein sequence ID" value="UYO62805.1"/>
    <property type="molecule type" value="Genomic_DNA"/>
</dbReference>
<dbReference type="InterPro" id="IPR050090">
    <property type="entry name" value="Tyrosine_recombinase_XerCD"/>
</dbReference>
<dbReference type="PANTHER" id="PTHR30349:SF82">
    <property type="entry name" value="INTEGRASE_RECOMBINASE YOEC-RELATED"/>
    <property type="match status" value="1"/>
</dbReference>
<dbReference type="Proteomes" id="UP001163550">
    <property type="component" value="Chromosome"/>
</dbReference>